<dbReference type="SUPFAM" id="SSF54593">
    <property type="entry name" value="Glyoxalase/Bleomycin resistance protein/Dihydroxybiphenyl dioxygenase"/>
    <property type="match status" value="1"/>
</dbReference>
<proteinExistence type="predicted"/>
<reference evidence="2 3" key="1">
    <citation type="submission" date="2017-10" db="EMBL/GenBank/DDBJ databases">
        <title>Comparative genomics in systemic dimorphic fungi from Ajellomycetaceae.</title>
        <authorList>
            <person name="Munoz J.F."/>
            <person name="Mcewen J.G."/>
            <person name="Clay O.K."/>
            <person name="Cuomo C.A."/>
        </authorList>
    </citation>
    <scope>NUCLEOTIDE SEQUENCE [LARGE SCALE GENOMIC DNA]</scope>
    <source>
        <strain evidence="2 3">UAMH7299</strain>
    </source>
</reference>
<sequence>MAARTFINLPTKDVAAAGCFAEGLGLTKKADWCNSNHSIAFAWGDHIIFFWHDYETFSKWLVPGRGIADPGSGTQSIMTLSMDSREHVDKAISSAIEGGGKKGPIMVPEEEQEKWGMYSRSVQDPDGHLFEIIHSTAQM</sequence>
<keyword evidence="3" id="KW-1185">Reference proteome</keyword>
<comment type="caution">
    <text evidence="2">The sequence shown here is derived from an EMBL/GenBank/DDBJ whole genome shotgun (WGS) entry which is preliminary data.</text>
</comment>
<evidence type="ECO:0000313" key="3">
    <source>
        <dbReference type="Proteomes" id="UP000224634"/>
    </source>
</evidence>
<dbReference type="InterPro" id="IPR029068">
    <property type="entry name" value="Glyas_Bleomycin-R_OHBP_Dase"/>
</dbReference>
<dbReference type="Gene3D" id="3.10.180.10">
    <property type="entry name" value="2,3-Dihydroxybiphenyl 1,2-Dioxygenase, domain 1"/>
    <property type="match status" value="1"/>
</dbReference>
<dbReference type="PANTHER" id="PTHR36503:SF2">
    <property type="entry name" value="BLR2408 PROTEIN"/>
    <property type="match status" value="1"/>
</dbReference>
<evidence type="ECO:0000259" key="1">
    <source>
        <dbReference type="PROSITE" id="PS51819"/>
    </source>
</evidence>
<gene>
    <name evidence="2" type="ORF">AJ80_04857</name>
</gene>
<dbReference type="InterPro" id="IPR037523">
    <property type="entry name" value="VOC_core"/>
</dbReference>
<dbReference type="EMBL" id="PDNA01000065">
    <property type="protein sequence ID" value="PGH17401.1"/>
    <property type="molecule type" value="Genomic_DNA"/>
</dbReference>
<dbReference type="OrthoDB" id="4181370at2759"/>
<dbReference type="PROSITE" id="PS51819">
    <property type="entry name" value="VOC"/>
    <property type="match status" value="1"/>
</dbReference>
<feature type="domain" description="VOC" evidence="1">
    <location>
        <begin position="3"/>
        <end position="135"/>
    </location>
</feature>
<name>A0A2B7Y8M1_POLH7</name>
<dbReference type="Proteomes" id="UP000224634">
    <property type="component" value="Unassembled WGS sequence"/>
</dbReference>
<organism evidence="2 3">
    <name type="scientific">Polytolypa hystricis (strain UAMH7299)</name>
    <dbReference type="NCBI Taxonomy" id="1447883"/>
    <lineage>
        <taxon>Eukaryota</taxon>
        <taxon>Fungi</taxon>
        <taxon>Dikarya</taxon>
        <taxon>Ascomycota</taxon>
        <taxon>Pezizomycotina</taxon>
        <taxon>Eurotiomycetes</taxon>
        <taxon>Eurotiomycetidae</taxon>
        <taxon>Onygenales</taxon>
        <taxon>Onygenales incertae sedis</taxon>
        <taxon>Polytolypa</taxon>
    </lineage>
</organism>
<accession>A0A2B7Y8M1</accession>
<dbReference type="AlphaFoldDB" id="A0A2B7Y8M1"/>
<dbReference type="PANTHER" id="PTHR36503">
    <property type="entry name" value="BLR2520 PROTEIN"/>
    <property type="match status" value="1"/>
</dbReference>
<protein>
    <recommendedName>
        <fullName evidence="1">VOC domain-containing protein</fullName>
    </recommendedName>
</protein>
<evidence type="ECO:0000313" key="2">
    <source>
        <dbReference type="EMBL" id="PGH17401.1"/>
    </source>
</evidence>